<protein>
    <submittedName>
        <fullName evidence="1">Uncharacterized protein</fullName>
    </submittedName>
</protein>
<name>A0A238XH98_9FLAO</name>
<dbReference type="Proteomes" id="UP000198384">
    <property type="component" value="Unassembled WGS sequence"/>
</dbReference>
<evidence type="ECO:0000313" key="2">
    <source>
        <dbReference type="Proteomes" id="UP000198384"/>
    </source>
</evidence>
<dbReference type="RefSeq" id="WP_089381795.1">
    <property type="nucleotide sequence ID" value="NZ_FZNT01000006.1"/>
</dbReference>
<evidence type="ECO:0000313" key="1">
    <source>
        <dbReference type="EMBL" id="SNR58070.1"/>
    </source>
</evidence>
<reference evidence="1 2" key="1">
    <citation type="submission" date="2017-06" db="EMBL/GenBank/DDBJ databases">
        <authorList>
            <person name="Kim H.J."/>
            <person name="Triplett B.A."/>
        </authorList>
    </citation>
    <scope>NUCLEOTIDE SEQUENCE [LARGE SCALE GENOMIC DNA]</scope>
    <source>
        <strain evidence="1 2">DSM 29150</strain>
    </source>
</reference>
<sequence length="156" mass="17738">MEEKYYTCQFCQNEFIPTRRKAQKFCSDTCRNKNHQHKKKKAIKKPIDHLSEALAVQQEKMKVEAMSAAGVGNAMAGTLAANAATAYAKNLFVSKENKPATKGDLDEIKRLISTRFFLIQNMDRRYDGALPYFDMATSSLIYLEDPNYINSLDNIV</sequence>
<organism evidence="1 2">
    <name type="scientific">Lutibacter agarilyticus</name>
    <dbReference type="NCBI Taxonomy" id="1109740"/>
    <lineage>
        <taxon>Bacteria</taxon>
        <taxon>Pseudomonadati</taxon>
        <taxon>Bacteroidota</taxon>
        <taxon>Flavobacteriia</taxon>
        <taxon>Flavobacteriales</taxon>
        <taxon>Flavobacteriaceae</taxon>
        <taxon>Lutibacter</taxon>
    </lineage>
</organism>
<dbReference type="OrthoDB" id="1363909at2"/>
<dbReference type="AlphaFoldDB" id="A0A238XH98"/>
<accession>A0A238XH98</accession>
<dbReference type="EMBL" id="FZNT01000006">
    <property type="protein sequence ID" value="SNR58070.1"/>
    <property type="molecule type" value="Genomic_DNA"/>
</dbReference>
<keyword evidence="2" id="KW-1185">Reference proteome</keyword>
<gene>
    <name evidence="1" type="ORF">SAMN06265371_10631</name>
</gene>
<proteinExistence type="predicted"/>